<accession>A0A2R6XDQ2</accession>
<dbReference type="Proteomes" id="UP000244005">
    <property type="component" value="Unassembled WGS sequence"/>
</dbReference>
<sequence>MMELSTAPQEKRRPDEAVWIRSEQGTVKDTETSEHPALDATSSQGPIKCHARAPMDAPPLCIPGGTRRPGSRRRHVGSELLRNQARPSPSPAPAPARASESVSRAPDPAPQLRSTGSESLPFCQLFIAC</sequence>
<proteinExistence type="predicted"/>
<gene>
    <name evidence="2" type="ORF">MARPO_0021s0097</name>
</gene>
<evidence type="ECO:0000256" key="1">
    <source>
        <dbReference type="SAM" id="MobiDB-lite"/>
    </source>
</evidence>
<feature type="compositionally biased region" description="Basic and acidic residues" evidence="1">
    <location>
        <begin position="26"/>
        <end position="37"/>
    </location>
</feature>
<feature type="compositionally biased region" description="Basic and acidic residues" evidence="1">
    <location>
        <begin position="9"/>
        <end position="18"/>
    </location>
</feature>
<reference evidence="3" key="1">
    <citation type="journal article" date="2017" name="Cell">
        <title>Insights into land plant evolution garnered from the Marchantia polymorpha genome.</title>
        <authorList>
            <person name="Bowman J.L."/>
            <person name="Kohchi T."/>
            <person name="Yamato K.T."/>
            <person name="Jenkins J."/>
            <person name="Shu S."/>
            <person name="Ishizaki K."/>
            <person name="Yamaoka S."/>
            <person name="Nishihama R."/>
            <person name="Nakamura Y."/>
            <person name="Berger F."/>
            <person name="Adam C."/>
            <person name="Aki S.S."/>
            <person name="Althoff F."/>
            <person name="Araki T."/>
            <person name="Arteaga-Vazquez M.A."/>
            <person name="Balasubrmanian S."/>
            <person name="Barry K."/>
            <person name="Bauer D."/>
            <person name="Boehm C.R."/>
            <person name="Briginshaw L."/>
            <person name="Caballero-Perez J."/>
            <person name="Catarino B."/>
            <person name="Chen F."/>
            <person name="Chiyoda S."/>
            <person name="Chovatia M."/>
            <person name="Davies K.M."/>
            <person name="Delmans M."/>
            <person name="Demura T."/>
            <person name="Dierschke T."/>
            <person name="Dolan L."/>
            <person name="Dorantes-Acosta A.E."/>
            <person name="Eklund D.M."/>
            <person name="Florent S.N."/>
            <person name="Flores-Sandoval E."/>
            <person name="Fujiyama A."/>
            <person name="Fukuzawa H."/>
            <person name="Galik B."/>
            <person name="Grimanelli D."/>
            <person name="Grimwood J."/>
            <person name="Grossniklaus U."/>
            <person name="Hamada T."/>
            <person name="Haseloff J."/>
            <person name="Hetherington A.J."/>
            <person name="Higo A."/>
            <person name="Hirakawa Y."/>
            <person name="Hundley H.N."/>
            <person name="Ikeda Y."/>
            <person name="Inoue K."/>
            <person name="Inoue S.I."/>
            <person name="Ishida S."/>
            <person name="Jia Q."/>
            <person name="Kakita M."/>
            <person name="Kanazawa T."/>
            <person name="Kawai Y."/>
            <person name="Kawashima T."/>
            <person name="Kennedy M."/>
            <person name="Kinose K."/>
            <person name="Kinoshita T."/>
            <person name="Kohara Y."/>
            <person name="Koide E."/>
            <person name="Komatsu K."/>
            <person name="Kopischke S."/>
            <person name="Kubo M."/>
            <person name="Kyozuka J."/>
            <person name="Lagercrantz U."/>
            <person name="Lin S.S."/>
            <person name="Lindquist E."/>
            <person name="Lipzen A.M."/>
            <person name="Lu C.W."/>
            <person name="De Luna E."/>
            <person name="Martienssen R.A."/>
            <person name="Minamino N."/>
            <person name="Mizutani M."/>
            <person name="Mizutani M."/>
            <person name="Mochizuki N."/>
            <person name="Monte I."/>
            <person name="Mosher R."/>
            <person name="Nagasaki H."/>
            <person name="Nakagami H."/>
            <person name="Naramoto S."/>
            <person name="Nishitani K."/>
            <person name="Ohtani M."/>
            <person name="Okamoto T."/>
            <person name="Okumura M."/>
            <person name="Phillips J."/>
            <person name="Pollak B."/>
            <person name="Reinders A."/>
            <person name="Rovekamp M."/>
            <person name="Sano R."/>
            <person name="Sawa S."/>
            <person name="Schmid M.W."/>
            <person name="Shirakawa M."/>
            <person name="Solano R."/>
            <person name="Spunde A."/>
            <person name="Suetsugu N."/>
            <person name="Sugano S."/>
            <person name="Sugiyama A."/>
            <person name="Sun R."/>
            <person name="Suzuki Y."/>
            <person name="Takenaka M."/>
            <person name="Takezawa D."/>
            <person name="Tomogane H."/>
            <person name="Tsuzuki M."/>
            <person name="Ueda T."/>
            <person name="Umeda M."/>
            <person name="Ward J.M."/>
            <person name="Watanabe Y."/>
            <person name="Yazaki K."/>
            <person name="Yokoyama R."/>
            <person name="Yoshitake Y."/>
            <person name="Yotsui I."/>
            <person name="Zachgo S."/>
            <person name="Schmutz J."/>
        </authorList>
    </citation>
    <scope>NUCLEOTIDE SEQUENCE [LARGE SCALE GENOMIC DNA]</scope>
    <source>
        <strain evidence="3">Tak-1</strain>
    </source>
</reference>
<keyword evidence="3" id="KW-1185">Reference proteome</keyword>
<dbReference type="AlphaFoldDB" id="A0A2R6XDQ2"/>
<name>A0A2R6XDQ2_MARPO</name>
<protein>
    <submittedName>
        <fullName evidence="2">Uncharacterized protein</fullName>
    </submittedName>
</protein>
<feature type="compositionally biased region" description="Low complexity" evidence="1">
    <location>
        <begin position="95"/>
        <end position="106"/>
    </location>
</feature>
<dbReference type="EMBL" id="KZ772693">
    <property type="protein sequence ID" value="PTQ44241.1"/>
    <property type="molecule type" value="Genomic_DNA"/>
</dbReference>
<evidence type="ECO:0000313" key="3">
    <source>
        <dbReference type="Proteomes" id="UP000244005"/>
    </source>
</evidence>
<feature type="region of interest" description="Disordered" evidence="1">
    <location>
        <begin position="1"/>
        <end position="117"/>
    </location>
</feature>
<evidence type="ECO:0000313" key="2">
    <source>
        <dbReference type="EMBL" id="PTQ44241.1"/>
    </source>
</evidence>
<organism evidence="2 3">
    <name type="scientific">Marchantia polymorpha</name>
    <name type="common">Common liverwort</name>
    <name type="synonym">Marchantia aquatica</name>
    <dbReference type="NCBI Taxonomy" id="3197"/>
    <lineage>
        <taxon>Eukaryota</taxon>
        <taxon>Viridiplantae</taxon>
        <taxon>Streptophyta</taxon>
        <taxon>Embryophyta</taxon>
        <taxon>Marchantiophyta</taxon>
        <taxon>Marchantiopsida</taxon>
        <taxon>Marchantiidae</taxon>
        <taxon>Marchantiales</taxon>
        <taxon>Marchantiaceae</taxon>
        <taxon>Marchantia</taxon>
    </lineage>
</organism>